<dbReference type="SUPFAM" id="SSF63411">
    <property type="entry name" value="LuxS/MPP-like metallohydrolase"/>
    <property type="match status" value="2"/>
</dbReference>
<dbReference type="InterPro" id="IPR007863">
    <property type="entry name" value="Peptidase_M16_C"/>
</dbReference>
<dbReference type="PANTHER" id="PTHR11851:SF49">
    <property type="entry name" value="MITOCHONDRIAL-PROCESSING PEPTIDASE SUBUNIT ALPHA"/>
    <property type="match status" value="1"/>
</dbReference>
<protein>
    <submittedName>
        <fullName evidence="4">Mitochondrial processing peptidase-like protein</fullName>
    </submittedName>
</protein>
<evidence type="ECO:0000313" key="4">
    <source>
        <dbReference type="EMBL" id="ALG05251.1"/>
    </source>
</evidence>
<dbReference type="Pfam" id="PF05193">
    <property type="entry name" value="Peptidase_M16_C"/>
    <property type="match status" value="1"/>
</dbReference>
<reference evidence="4" key="1">
    <citation type="submission" date="2016-04" db="EMBL/GenBank/DDBJ databases">
        <title>Exploring the genomic information of specific uncultured soil bacteria through a new metagenomic library-based strategy.</title>
        <authorList>
            <person name="Liu Y."/>
            <person name="Zhang R."/>
        </authorList>
    </citation>
    <scope>NUCLEOTIDE SEQUENCE</scope>
</reference>
<dbReference type="InterPro" id="IPR011765">
    <property type="entry name" value="Pept_M16_N"/>
</dbReference>
<evidence type="ECO:0000256" key="1">
    <source>
        <dbReference type="ARBA" id="ARBA00007261"/>
    </source>
</evidence>
<dbReference type="Pfam" id="PF00675">
    <property type="entry name" value="Peptidase_M16"/>
    <property type="match status" value="1"/>
</dbReference>
<dbReference type="EMBL" id="KT342855">
    <property type="protein sequence ID" value="ALG05251.1"/>
    <property type="molecule type" value="Genomic_DNA"/>
</dbReference>
<name>A0A0N9HTR5_9BACT</name>
<feature type="domain" description="Peptidase M16 N-terminal" evidence="2">
    <location>
        <begin position="35"/>
        <end position="159"/>
    </location>
</feature>
<dbReference type="Gene3D" id="3.30.830.10">
    <property type="entry name" value="Metalloenzyme, LuxS/M16 peptidase-like"/>
    <property type="match status" value="2"/>
</dbReference>
<organism evidence="4">
    <name type="scientific">uncultured bacterium 5E7</name>
    <dbReference type="NCBI Taxonomy" id="1701324"/>
    <lineage>
        <taxon>Bacteria</taxon>
        <taxon>environmental samples</taxon>
    </lineage>
</organism>
<comment type="similarity">
    <text evidence="1">Belongs to the peptidase M16 family.</text>
</comment>
<dbReference type="InterPro" id="IPR050361">
    <property type="entry name" value="MPP/UQCRC_Complex"/>
</dbReference>
<dbReference type="PANTHER" id="PTHR11851">
    <property type="entry name" value="METALLOPROTEASE"/>
    <property type="match status" value="1"/>
</dbReference>
<feature type="domain" description="Peptidase M16 C-terminal" evidence="3">
    <location>
        <begin position="192"/>
        <end position="361"/>
    </location>
</feature>
<dbReference type="AlphaFoldDB" id="A0A0N9HTR5"/>
<accession>A0A0N9HTR5</accession>
<evidence type="ECO:0000259" key="2">
    <source>
        <dbReference type="Pfam" id="PF00675"/>
    </source>
</evidence>
<dbReference type="GO" id="GO:0046872">
    <property type="term" value="F:metal ion binding"/>
    <property type="evidence" value="ECO:0007669"/>
    <property type="project" value="InterPro"/>
</dbReference>
<dbReference type="InterPro" id="IPR011249">
    <property type="entry name" value="Metalloenz_LuxS/M16"/>
</dbReference>
<evidence type="ECO:0000259" key="3">
    <source>
        <dbReference type="Pfam" id="PF05193"/>
    </source>
</evidence>
<gene>
    <name evidence="4" type="primary">pqqL</name>
    <name evidence="4" type="ORF">5E7_030</name>
</gene>
<sequence>MRPFDPLCTTYSHNIRVLRLARNPGRLGTMPPALAHVSSRDFSAVIVCVGAGSRHEPRGQNGVAHLLEHAAFLGAGQRDYRAIRTAIDELGGDVSAETGEEVILYWGSANEPRDFPECLDLVADLVLAPVFDPDSLRREVGTVIQEISGAGDDVFQTVVEGAKSLLWPEGPLGLPVGGSPRVLRRLGADACRGYWRASHDPSRMLVLVVGTAAESKQARKRFGAEVLEAPRVPLPPQWERRGEGPYPPRSRFAAKPLAGNFARLAFGLPGISWSDPRLPALDLLNGVLGRDETSHLWERIRGEGLAYNTESYVDCFSDTGWIGVLTDAPVDRAGEVVGIVCEEVASLPERLTIDELERARASHIARIRNDELAAPLEWAKYQALHGYFLGRVPTVDGVVRELERVTFEDARQVAAELLQPERLVLCAGGPRRALRACETAFDKAGGVG</sequence>
<proteinExistence type="inferred from homology"/>